<dbReference type="OrthoDB" id="5599269at2759"/>
<gene>
    <name evidence="1" type="ORF">FISHEDRAFT_51437</name>
</gene>
<dbReference type="InterPro" id="IPR027267">
    <property type="entry name" value="AH/BAR_dom_sf"/>
</dbReference>
<proteinExistence type="predicted"/>
<evidence type="ECO:0000313" key="1">
    <source>
        <dbReference type="EMBL" id="KIY44471.1"/>
    </source>
</evidence>
<name>A0A0D7A3I7_9AGAR</name>
<dbReference type="AlphaFoldDB" id="A0A0D7A3I7"/>
<accession>A0A0D7A3I7</accession>
<sequence length="84" mass="9270">MFKNAAAKIAHNTTIPGLGANEFRQLQDLISQEKSVLISHVLSRLQRLSSDLTKANEALRTWGLAEGVDLGVSVVYEHVFFGFL</sequence>
<protein>
    <submittedName>
        <fullName evidence="1">Uncharacterized protein</fullName>
    </submittedName>
</protein>
<dbReference type="Proteomes" id="UP000054144">
    <property type="component" value="Unassembled WGS sequence"/>
</dbReference>
<dbReference type="Gene3D" id="1.20.1270.60">
    <property type="entry name" value="Arfaptin homology (AH) domain/BAR domain"/>
    <property type="match status" value="1"/>
</dbReference>
<organism evidence="1 2">
    <name type="scientific">Fistulina hepatica ATCC 64428</name>
    <dbReference type="NCBI Taxonomy" id="1128425"/>
    <lineage>
        <taxon>Eukaryota</taxon>
        <taxon>Fungi</taxon>
        <taxon>Dikarya</taxon>
        <taxon>Basidiomycota</taxon>
        <taxon>Agaricomycotina</taxon>
        <taxon>Agaricomycetes</taxon>
        <taxon>Agaricomycetidae</taxon>
        <taxon>Agaricales</taxon>
        <taxon>Fistulinaceae</taxon>
        <taxon>Fistulina</taxon>
    </lineage>
</organism>
<evidence type="ECO:0000313" key="2">
    <source>
        <dbReference type="Proteomes" id="UP000054144"/>
    </source>
</evidence>
<dbReference type="EMBL" id="KN882092">
    <property type="protein sequence ID" value="KIY44471.1"/>
    <property type="molecule type" value="Genomic_DNA"/>
</dbReference>
<reference evidence="1 2" key="1">
    <citation type="journal article" date="2015" name="Fungal Genet. Biol.">
        <title>Evolution of novel wood decay mechanisms in Agaricales revealed by the genome sequences of Fistulina hepatica and Cylindrobasidium torrendii.</title>
        <authorList>
            <person name="Floudas D."/>
            <person name="Held B.W."/>
            <person name="Riley R."/>
            <person name="Nagy L.G."/>
            <person name="Koehler G."/>
            <person name="Ransdell A.S."/>
            <person name="Younus H."/>
            <person name="Chow J."/>
            <person name="Chiniquy J."/>
            <person name="Lipzen A."/>
            <person name="Tritt A."/>
            <person name="Sun H."/>
            <person name="Haridas S."/>
            <person name="LaButti K."/>
            <person name="Ohm R.A."/>
            <person name="Kues U."/>
            <person name="Blanchette R.A."/>
            <person name="Grigoriev I.V."/>
            <person name="Minto R.E."/>
            <person name="Hibbett D.S."/>
        </authorList>
    </citation>
    <scope>NUCLEOTIDE SEQUENCE [LARGE SCALE GENOMIC DNA]</scope>
    <source>
        <strain evidence="1 2">ATCC 64428</strain>
    </source>
</reference>
<keyword evidence="2" id="KW-1185">Reference proteome</keyword>